<feature type="compositionally biased region" description="Polar residues" evidence="1">
    <location>
        <begin position="95"/>
        <end position="105"/>
    </location>
</feature>
<dbReference type="Proteomes" id="UP001162156">
    <property type="component" value="Unassembled WGS sequence"/>
</dbReference>
<sequence length="204" mass="23356">MFLDDGIINLLAEESNKYAGFINCPPPNITKEEIRCFVAILYLTEYVVLPGKIFYWDSGADIHNKLVSDAMRRDRFIQCRLDALETLVRATQSRDSAELASSHTPTRSRSSYESERNNKQRIAIGDEHDAWEAKITEAQHSINGTINTTTGCVPAELLYGFRPRQKFYVRIDDNEQVDREVNLKLKRKKAAEKITKNARAMKTL</sequence>
<feature type="domain" description="PiggyBac transposable element-derived protein" evidence="2">
    <location>
        <begin position="1"/>
        <end position="77"/>
    </location>
</feature>
<comment type="caution">
    <text evidence="3">The sequence shown here is derived from an EMBL/GenBank/DDBJ whole genome shotgun (WGS) entry which is preliminary data.</text>
</comment>
<evidence type="ECO:0000313" key="4">
    <source>
        <dbReference type="Proteomes" id="UP001162156"/>
    </source>
</evidence>
<dbReference type="InterPro" id="IPR052638">
    <property type="entry name" value="PiggyBac_TE-derived"/>
</dbReference>
<dbReference type="InterPro" id="IPR029526">
    <property type="entry name" value="PGBD"/>
</dbReference>
<feature type="compositionally biased region" description="Basic and acidic residues" evidence="1">
    <location>
        <begin position="110"/>
        <end position="119"/>
    </location>
</feature>
<protein>
    <recommendedName>
        <fullName evidence="2">PiggyBac transposable element-derived protein domain-containing protein</fullName>
    </recommendedName>
</protein>
<dbReference type="PANTHER" id="PTHR47055">
    <property type="entry name" value="DDE_TNP_1_7 DOMAIN-CONTAINING PROTEIN"/>
    <property type="match status" value="1"/>
</dbReference>
<accession>A0AAV8Y6L7</accession>
<gene>
    <name evidence="3" type="ORF">NQ314_008827</name>
</gene>
<dbReference type="Gene3D" id="3.30.420.10">
    <property type="entry name" value="Ribonuclease H-like superfamily/Ribonuclease H"/>
    <property type="match status" value="1"/>
</dbReference>
<proteinExistence type="predicted"/>
<evidence type="ECO:0000313" key="3">
    <source>
        <dbReference type="EMBL" id="KAJ8946655.1"/>
    </source>
</evidence>
<name>A0AAV8Y6L7_9CUCU</name>
<keyword evidence="4" id="KW-1185">Reference proteome</keyword>
<evidence type="ECO:0000259" key="2">
    <source>
        <dbReference type="Pfam" id="PF13843"/>
    </source>
</evidence>
<dbReference type="EMBL" id="JANEYF010002427">
    <property type="protein sequence ID" value="KAJ8946655.1"/>
    <property type="molecule type" value="Genomic_DNA"/>
</dbReference>
<dbReference type="PANTHER" id="PTHR47055:SF3">
    <property type="entry name" value="PHORBOL-ESTER_DAG-TYPE DOMAIN-CONTAINING PROTEIN"/>
    <property type="match status" value="1"/>
</dbReference>
<reference evidence="3" key="1">
    <citation type="journal article" date="2023" name="Insect Mol. Biol.">
        <title>Genome sequencing provides insights into the evolution of gene families encoding plant cell wall-degrading enzymes in longhorned beetles.</title>
        <authorList>
            <person name="Shin N.R."/>
            <person name="Okamura Y."/>
            <person name="Kirsch R."/>
            <person name="Pauchet Y."/>
        </authorList>
    </citation>
    <scope>NUCLEOTIDE SEQUENCE</scope>
    <source>
        <strain evidence="3">RBIC_L_NR</strain>
    </source>
</reference>
<evidence type="ECO:0000256" key="1">
    <source>
        <dbReference type="SAM" id="MobiDB-lite"/>
    </source>
</evidence>
<dbReference type="InterPro" id="IPR036397">
    <property type="entry name" value="RNaseH_sf"/>
</dbReference>
<dbReference type="GO" id="GO:0043565">
    <property type="term" value="F:sequence-specific DNA binding"/>
    <property type="evidence" value="ECO:0007669"/>
    <property type="project" value="TreeGrafter"/>
</dbReference>
<dbReference type="AlphaFoldDB" id="A0AAV8Y6L7"/>
<dbReference type="Pfam" id="PF13843">
    <property type="entry name" value="DDE_Tnp_1_7"/>
    <property type="match status" value="1"/>
</dbReference>
<feature type="region of interest" description="Disordered" evidence="1">
    <location>
        <begin position="95"/>
        <end position="119"/>
    </location>
</feature>
<organism evidence="3 4">
    <name type="scientific">Rhamnusium bicolor</name>
    <dbReference type="NCBI Taxonomy" id="1586634"/>
    <lineage>
        <taxon>Eukaryota</taxon>
        <taxon>Metazoa</taxon>
        <taxon>Ecdysozoa</taxon>
        <taxon>Arthropoda</taxon>
        <taxon>Hexapoda</taxon>
        <taxon>Insecta</taxon>
        <taxon>Pterygota</taxon>
        <taxon>Neoptera</taxon>
        <taxon>Endopterygota</taxon>
        <taxon>Coleoptera</taxon>
        <taxon>Polyphaga</taxon>
        <taxon>Cucujiformia</taxon>
        <taxon>Chrysomeloidea</taxon>
        <taxon>Cerambycidae</taxon>
        <taxon>Lepturinae</taxon>
        <taxon>Rhagiini</taxon>
        <taxon>Rhamnusium</taxon>
    </lineage>
</organism>